<comment type="caution">
    <text evidence="2">The sequence shown here is derived from an EMBL/GenBank/DDBJ whole genome shotgun (WGS) entry which is preliminary data.</text>
</comment>
<name>A0A3S5CNN6_9PLAT</name>
<feature type="region of interest" description="Disordered" evidence="1">
    <location>
        <begin position="272"/>
        <end position="297"/>
    </location>
</feature>
<evidence type="ECO:0000313" key="2">
    <source>
        <dbReference type="EMBL" id="VEL35759.1"/>
    </source>
</evidence>
<accession>A0A3S5CNN6</accession>
<evidence type="ECO:0000256" key="1">
    <source>
        <dbReference type="SAM" id="MobiDB-lite"/>
    </source>
</evidence>
<organism evidence="2 3">
    <name type="scientific">Protopolystoma xenopodis</name>
    <dbReference type="NCBI Taxonomy" id="117903"/>
    <lineage>
        <taxon>Eukaryota</taxon>
        <taxon>Metazoa</taxon>
        <taxon>Spiralia</taxon>
        <taxon>Lophotrochozoa</taxon>
        <taxon>Platyhelminthes</taxon>
        <taxon>Monogenea</taxon>
        <taxon>Polyopisthocotylea</taxon>
        <taxon>Polystomatidea</taxon>
        <taxon>Polystomatidae</taxon>
        <taxon>Protopolystoma</taxon>
    </lineage>
</organism>
<gene>
    <name evidence="2" type="ORF">PXEA_LOCUS29199</name>
</gene>
<dbReference type="EMBL" id="CAAALY010250584">
    <property type="protein sequence ID" value="VEL35759.1"/>
    <property type="molecule type" value="Genomic_DNA"/>
</dbReference>
<dbReference type="PROSITE" id="PS51257">
    <property type="entry name" value="PROKAR_LIPOPROTEIN"/>
    <property type="match status" value="1"/>
</dbReference>
<evidence type="ECO:0000313" key="3">
    <source>
        <dbReference type="Proteomes" id="UP000784294"/>
    </source>
</evidence>
<protein>
    <submittedName>
        <fullName evidence="2">Uncharacterized protein</fullName>
    </submittedName>
</protein>
<dbReference type="AlphaFoldDB" id="A0A3S5CNN6"/>
<sequence>MPAKHLGIKLKQVLSRRILQLKDPANLTVSTSSCNVVRAEPVRETVTLNNAIQSITPTKLKLNNSPSICCSSVLQPTFGILADMRHCIRQLREENASLRRLLLTPQPVIQGSPPTPQGVDPQPGQNLMMSDNAKQWSPAISTSMHKSDVPGSRNSSLGSVLSSKMSSQASLIGIPKSGSQAAATSTEMALLVDVELKEQLETNEDQEISHSRIEQIDKIPTSPALSSSSKLKANTAVAEGITNLEIGLDDEFLNASNISRWQQSQDEKKYSTSLATQESATNTGYNTPSRHYETHDDLGSIPLHQAFSLEEVMNNSSKIIAFPI</sequence>
<reference evidence="2" key="1">
    <citation type="submission" date="2018-11" db="EMBL/GenBank/DDBJ databases">
        <authorList>
            <consortium name="Pathogen Informatics"/>
        </authorList>
    </citation>
    <scope>NUCLEOTIDE SEQUENCE</scope>
</reference>
<dbReference type="Proteomes" id="UP000784294">
    <property type="component" value="Unassembled WGS sequence"/>
</dbReference>
<proteinExistence type="predicted"/>
<feature type="compositionally biased region" description="Polar residues" evidence="1">
    <location>
        <begin position="272"/>
        <end position="289"/>
    </location>
</feature>
<keyword evidence="3" id="KW-1185">Reference proteome</keyword>